<feature type="compositionally biased region" description="Basic and acidic residues" evidence="1">
    <location>
        <begin position="132"/>
        <end position="144"/>
    </location>
</feature>
<dbReference type="OrthoDB" id="552194at2759"/>
<sequence length="558" mass="61574">IFVDTYRKGRKRFIGDSEIGLAAVYNSIEKHCNPKCSLADTVLPQLITQTQSSSGSGSAVIVPPTQDLESQISSTGNTSRSVVNETAVKHDVSDDDRNSTSSERRDKRPLSSSSTSLSGSSSSKKRSAVDALPERQSKRLKEQLSSKQSSQTSNNSNNRSRAALSNLFGMSDSEDEEPVVVPESQPNESLTVHEEPDVVGETQPNESLSDDDDDDELNVVPESQPPLLNIVELRNLQSVMDTQESIIVSGRSRGRRRDDDVFLVPESPPDQSQEGMTRNPGTDHLLTVTESVMNAKTIPSSSFSSVEQDTSPSSSKRLTSQSRRDKKPNDGDGTSRKRQRQEDEEEDLSEHTKKINLDEVKPKIEDSNGELSSTLPLIRLPMVNKNMLRREGSFIEANSEAGRTPVKNFKTFKKVLPSFAAGVTSRSSSILNVTIEDIQSKRPIVKLVNYDYAPGSSVAYIANLPPLVENRDDEPPQDDVQIDTPPTLEEFVPKLLSRRNNRRQPEPAAVEESVSRRRSSPRKKAPAVPAPEASSARANAMEVMDEDEEDDDVWGFKR</sequence>
<feature type="compositionally biased region" description="Polar residues" evidence="1">
    <location>
        <begin position="269"/>
        <end position="280"/>
    </location>
</feature>
<dbReference type="InterPro" id="IPR043014">
    <property type="entry name" value="Nibrin_BRCT2_sf"/>
</dbReference>
<feature type="region of interest" description="Disordered" evidence="1">
    <location>
        <begin position="69"/>
        <end position="160"/>
    </location>
</feature>
<feature type="compositionally biased region" description="Polar residues" evidence="1">
    <location>
        <begin position="69"/>
        <end position="84"/>
    </location>
</feature>
<protein>
    <submittedName>
        <fullName evidence="2">Nibrin</fullName>
    </submittedName>
</protein>
<feature type="compositionally biased region" description="Acidic residues" evidence="1">
    <location>
        <begin position="543"/>
        <end position="558"/>
    </location>
</feature>
<dbReference type="Gene3D" id="3.40.50.10980">
    <property type="entry name" value="Nibrin, BRCT2 domain"/>
    <property type="match status" value="1"/>
</dbReference>
<dbReference type="EMBL" id="LJIJ01000387">
    <property type="protein sequence ID" value="ODM98044.1"/>
    <property type="molecule type" value="Genomic_DNA"/>
</dbReference>
<keyword evidence="3" id="KW-1185">Reference proteome</keyword>
<accession>A0A1D2MZ12</accession>
<feature type="compositionally biased region" description="Basic and acidic residues" evidence="1">
    <location>
        <begin position="349"/>
        <end position="366"/>
    </location>
</feature>
<organism evidence="2 3">
    <name type="scientific">Orchesella cincta</name>
    <name type="common">Springtail</name>
    <name type="synonym">Podura cincta</name>
    <dbReference type="NCBI Taxonomy" id="48709"/>
    <lineage>
        <taxon>Eukaryota</taxon>
        <taxon>Metazoa</taxon>
        <taxon>Ecdysozoa</taxon>
        <taxon>Arthropoda</taxon>
        <taxon>Hexapoda</taxon>
        <taxon>Collembola</taxon>
        <taxon>Entomobryomorpha</taxon>
        <taxon>Entomobryoidea</taxon>
        <taxon>Orchesellidae</taxon>
        <taxon>Orchesellinae</taxon>
        <taxon>Orchesella</taxon>
    </lineage>
</organism>
<feature type="region of interest" description="Disordered" evidence="1">
    <location>
        <begin position="243"/>
        <end position="283"/>
    </location>
</feature>
<feature type="compositionally biased region" description="Polar residues" evidence="1">
    <location>
        <begin position="296"/>
        <end position="321"/>
    </location>
</feature>
<feature type="region of interest" description="Disordered" evidence="1">
    <location>
        <begin position="467"/>
        <end position="486"/>
    </location>
</feature>
<feature type="compositionally biased region" description="Low complexity" evidence="1">
    <location>
        <begin position="526"/>
        <end position="542"/>
    </location>
</feature>
<gene>
    <name evidence="2" type="ORF">Ocin01_08639</name>
</gene>
<feature type="compositionally biased region" description="Acidic residues" evidence="1">
    <location>
        <begin position="208"/>
        <end position="217"/>
    </location>
</feature>
<feature type="region of interest" description="Disordered" evidence="1">
    <location>
        <begin position="296"/>
        <end position="368"/>
    </location>
</feature>
<reference evidence="2 3" key="1">
    <citation type="journal article" date="2016" name="Genome Biol. Evol.">
        <title>Gene Family Evolution Reflects Adaptation to Soil Environmental Stressors in the Genome of the Collembolan Orchesella cincta.</title>
        <authorList>
            <person name="Faddeeva-Vakhrusheva A."/>
            <person name="Derks M.F."/>
            <person name="Anvar S.Y."/>
            <person name="Agamennone V."/>
            <person name="Suring W."/>
            <person name="Smit S."/>
            <person name="van Straalen N.M."/>
            <person name="Roelofs D."/>
        </authorList>
    </citation>
    <scope>NUCLEOTIDE SEQUENCE [LARGE SCALE GENOMIC DNA]</scope>
    <source>
        <tissue evidence="2">Mixed pool</tissue>
    </source>
</reference>
<evidence type="ECO:0000313" key="2">
    <source>
        <dbReference type="EMBL" id="ODM98044.1"/>
    </source>
</evidence>
<feature type="compositionally biased region" description="Basic and acidic residues" evidence="1">
    <location>
        <begin position="87"/>
        <end position="109"/>
    </location>
</feature>
<feature type="region of interest" description="Disordered" evidence="1">
    <location>
        <begin position="491"/>
        <end position="558"/>
    </location>
</feature>
<proteinExistence type="predicted"/>
<feature type="compositionally biased region" description="Basic residues" evidence="1">
    <location>
        <begin position="516"/>
        <end position="525"/>
    </location>
</feature>
<dbReference type="Proteomes" id="UP000094527">
    <property type="component" value="Unassembled WGS sequence"/>
</dbReference>
<feature type="non-terminal residue" evidence="2">
    <location>
        <position position="1"/>
    </location>
</feature>
<comment type="caution">
    <text evidence="2">The sequence shown here is derived from an EMBL/GenBank/DDBJ whole genome shotgun (WGS) entry which is preliminary data.</text>
</comment>
<name>A0A1D2MZ12_ORCCI</name>
<dbReference type="AlphaFoldDB" id="A0A1D2MZ12"/>
<evidence type="ECO:0000313" key="3">
    <source>
        <dbReference type="Proteomes" id="UP000094527"/>
    </source>
</evidence>
<feature type="compositionally biased region" description="Low complexity" evidence="1">
    <location>
        <begin position="145"/>
        <end position="160"/>
    </location>
</feature>
<feature type="compositionally biased region" description="Low complexity" evidence="1">
    <location>
        <begin position="110"/>
        <end position="122"/>
    </location>
</feature>
<evidence type="ECO:0000256" key="1">
    <source>
        <dbReference type="SAM" id="MobiDB-lite"/>
    </source>
</evidence>
<feature type="region of interest" description="Disordered" evidence="1">
    <location>
        <begin position="172"/>
        <end position="224"/>
    </location>
</feature>